<accession>A0ABU5MXN9</accession>
<dbReference type="Proteomes" id="UP001290861">
    <property type="component" value="Unassembled WGS sequence"/>
</dbReference>
<keyword evidence="3" id="KW-0067">ATP-binding</keyword>
<protein>
    <submittedName>
        <fullName evidence="4">Hsp70 family protein</fullName>
    </submittedName>
</protein>
<evidence type="ECO:0000313" key="5">
    <source>
        <dbReference type="Proteomes" id="UP001290861"/>
    </source>
</evidence>
<comment type="caution">
    <text evidence="4">The sequence shown here is derived from an EMBL/GenBank/DDBJ whole genome shotgun (WGS) entry which is preliminary data.</text>
</comment>
<dbReference type="InterPro" id="IPR013126">
    <property type="entry name" value="Hsp_70_fam"/>
</dbReference>
<reference evidence="4 5" key="1">
    <citation type="journal article" date="2024" name="Appl. Environ. Microbiol.">
        <title>Pontiella agarivorans sp. nov., a novel marine anaerobic bacterium capable of degrading macroalgal polysaccharides and fixing nitrogen.</title>
        <authorList>
            <person name="Liu N."/>
            <person name="Kivenson V."/>
            <person name="Peng X."/>
            <person name="Cui Z."/>
            <person name="Lankiewicz T.S."/>
            <person name="Gosselin K.M."/>
            <person name="English C.J."/>
            <person name="Blair E.M."/>
            <person name="O'Malley M.A."/>
            <person name="Valentine D.L."/>
        </authorList>
    </citation>
    <scope>NUCLEOTIDE SEQUENCE [LARGE SCALE GENOMIC DNA]</scope>
    <source>
        <strain evidence="4 5">NLcol2</strain>
    </source>
</reference>
<dbReference type="InterPro" id="IPR043129">
    <property type="entry name" value="ATPase_NBD"/>
</dbReference>
<organism evidence="4 5">
    <name type="scientific">Pontiella agarivorans</name>
    <dbReference type="NCBI Taxonomy" id="3038953"/>
    <lineage>
        <taxon>Bacteria</taxon>
        <taxon>Pseudomonadati</taxon>
        <taxon>Kiritimatiellota</taxon>
        <taxon>Kiritimatiellia</taxon>
        <taxon>Kiritimatiellales</taxon>
        <taxon>Pontiellaceae</taxon>
        <taxon>Pontiella</taxon>
    </lineage>
</organism>
<dbReference type="CDD" id="cd10170">
    <property type="entry name" value="ASKHA_NBD_HSP70"/>
    <property type="match status" value="1"/>
</dbReference>
<dbReference type="PRINTS" id="PR00301">
    <property type="entry name" value="HEATSHOCK70"/>
</dbReference>
<evidence type="ECO:0000256" key="2">
    <source>
        <dbReference type="ARBA" id="ARBA00022741"/>
    </source>
</evidence>
<keyword evidence="5" id="KW-1185">Reference proteome</keyword>
<dbReference type="InterPro" id="IPR018181">
    <property type="entry name" value="Heat_shock_70_CS"/>
</dbReference>
<dbReference type="PROSITE" id="PS00297">
    <property type="entry name" value="HSP70_1"/>
    <property type="match status" value="1"/>
</dbReference>
<evidence type="ECO:0000313" key="4">
    <source>
        <dbReference type="EMBL" id="MDZ8118986.1"/>
    </source>
</evidence>
<keyword evidence="2" id="KW-0547">Nucleotide-binding</keyword>
<dbReference type="SUPFAM" id="SSF53067">
    <property type="entry name" value="Actin-like ATPase domain"/>
    <property type="match status" value="2"/>
</dbReference>
<gene>
    <name evidence="4" type="ORF">P9H32_10130</name>
</gene>
<dbReference type="Gene3D" id="3.30.420.40">
    <property type="match status" value="2"/>
</dbReference>
<dbReference type="PANTHER" id="PTHR42749:SF1">
    <property type="entry name" value="CELL SHAPE-DETERMINING PROTEIN MREB"/>
    <property type="match status" value="1"/>
</dbReference>
<proteinExistence type="inferred from homology"/>
<dbReference type="Pfam" id="PF00012">
    <property type="entry name" value="HSP70"/>
    <property type="match status" value="1"/>
</dbReference>
<name>A0ABU5MXN9_9BACT</name>
<comment type="similarity">
    <text evidence="1">Belongs to the heat shock protein 70 family.</text>
</comment>
<dbReference type="EMBL" id="JARVCO010000010">
    <property type="protein sequence ID" value="MDZ8118986.1"/>
    <property type="molecule type" value="Genomic_DNA"/>
</dbReference>
<sequence>MPPFHSSNPHLRRRNYMNSKYAIGIDLGTTNSALAYRSLETDNAPVQCLPITQLVDEATEEARTTLPSFMHIDTDGSWNVGEQARRRAAEQPGRTVAAAKSWLCHSRVDRHDAILPWGAPEDVEKCSPVEASKRYLQHLSNAWNSRFPDAPFAEQQVVLTVPASFDASARELTSQAAKDAGLPDHYILLEEPQSAVYAWLAQIGDAWRKQLSKDDTLLVCDVGGGTTDFTLVRVEDEDGELVLRRVAVGNHILVGGDNMDLLTAHIAQQAFAEKGVNVDAWQSTALWHACRQAKEDLLSADGAQTHPVTVLGRGRKVIGGNISVDLDKQQISSALLEGFFPVCGLEDRPQRARLSGFRELGLPYEHDTAITRHLAAFLGMHAEDGVSVRPTHVLFNGGVFKSDLFKNRLMELMGRWFGEAPQLLDGNEDLDHAVATGGAFYAAAKHSGGLRIRGGTARAYYLGIETAGLAIPGAPRPLNAFCVVPAGMEEGTEIQVPGEEFGLVTGEPAHFRVLSSAVRKDDKPGDLLASWTEEELQETDSLEAELPAAEGIEDGYIPVRFESRVTELGIFELWCVSTLTDHRWKLEFSVRED</sequence>
<dbReference type="PANTHER" id="PTHR42749">
    <property type="entry name" value="CELL SHAPE-DETERMINING PROTEIN MREB"/>
    <property type="match status" value="1"/>
</dbReference>
<evidence type="ECO:0000256" key="1">
    <source>
        <dbReference type="ARBA" id="ARBA00007381"/>
    </source>
</evidence>
<evidence type="ECO:0000256" key="3">
    <source>
        <dbReference type="ARBA" id="ARBA00022840"/>
    </source>
</evidence>
<dbReference type="Gene3D" id="3.90.640.10">
    <property type="entry name" value="Actin, Chain A, domain 4"/>
    <property type="match status" value="1"/>
</dbReference>